<sequence>MLTLSFSATADENLEETKANCHLEGQGEGLSGPDLEEFIHDCVKDLTGLNLGNSIEVKKGFDEQ</sequence>
<keyword evidence="2" id="KW-1185">Reference proteome</keyword>
<evidence type="ECO:0000313" key="2">
    <source>
        <dbReference type="Proteomes" id="UP000190896"/>
    </source>
</evidence>
<comment type="caution">
    <text evidence="1">The sequence shown here is derived from an EMBL/GenBank/DDBJ whole genome shotgun (WGS) entry which is preliminary data.</text>
</comment>
<dbReference type="Proteomes" id="UP000190896">
    <property type="component" value="Unassembled WGS sequence"/>
</dbReference>
<name>A0A1T2KYC1_9GAMM</name>
<dbReference type="EMBL" id="MPRJ01000001">
    <property type="protein sequence ID" value="OOZ37859.1"/>
    <property type="molecule type" value="Genomic_DNA"/>
</dbReference>
<proteinExistence type="predicted"/>
<reference evidence="1 2" key="1">
    <citation type="submission" date="2016-11" db="EMBL/GenBank/DDBJ databases">
        <title>Mixed transmission modes and dynamic genome evolution in an obligate animal-bacterial symbiosis.</title>
        <authorList>
            <person name="Russell S.L."/>
            <person name="Corbett-Detig R.B."/>
            <person name="Cavanaugh C.M."/>
        </authorList>
    </citation>
    <scope>NUCLEOTIDE SEQUENCE [LARGE SCALE GENOMIC DNA]</scope>
    <source>
        <strain evidence="1">Se-Cadez</strain>
    </source>
</reference>
<gene>
    <name evidence="1" type="ORF">BOW51_00165</name>
</gene>
<protein>
    <submittedName>
        <fullName evidence="1">Uncharacterized protein</fullName>
    </submittedName>
</protein>
<dbReference type="AlphaFoldDB" id="A0A1T2KYC1"/>
<evidence type="ECO:0000313" key="1">
    <source>
        <dbReference type="EMBL" id="OOZ37859.1"/>
    </source>
</evidence>
<organism evidence="1 2">
    <name type="scientific">Solemya velesiana gill symbiont</name>
    <dbReference type="NCBI Taxonomy" id="1918948"/>
    <lineage>
        <taxon>Bacteria</taxon>
        <taxon>Pseudomonadati</taxon>
        <taxon>Pseudomonadota</taxon>
        <taxon>Gammaproteobacteria</taxon>
        <taxon>sulfur-oxidizing symbionts</taxon>
    </lineage>
</organism>
<accession>A0A1T2KYC1</accession>